<name>A0A8E2AXT6_9APHY</name>
<feature type="region of interest" description="Disordered" evidence="1">
    <location>
        <begin position="309"/>
        <end position="347"/>
    </location>
</feature>
<feature type="compositionally biased region" description="Low complexity" evidence="1">
    <location>
        <begin position="268"/>
        <end position="277"/>
    </location>
</feature>
<evidence type="ECO:0000256" key="1">
    <source>
        <dbReference type="SAM" id="MobiDB-lite"/>
    </source>
</evidence>
<dbReference type="EMBL" id="KV722391">
    <property type="protein sequence ID" value="OCH91114.1"/>
    <property type="molecule type" value="Genomic_DNA"/>
</dbReference>
<protein>
    <submittedName>
        <fullName evidence="2">Uncharacterized protein</fullName>
    </submittedName>
</protein>
<dbReference type="Proteomes" id="UP000250043">
    <property type="component" value="Unassembled WGS sequence"/>
</dbReference>
<feature type="region of interest" description="Disordered" evidence="1">
    <location>
        <begin position="1"/>
        <end position="60"/>
    </location>
</feature>
<feature type="compositionally biased region" description="Basic and acidic residues" evidence="1">
    <location>
        <begin position="412"/>
        <end position="427"/>
    </location>
</feature>
<gene>
    <name evidence="2" type="ORF">OBBRIDRAFT_549282</name>
</gene>
<evidence type="ECO:0000313" key="3">
    <source>
        <dbReference type="Proteomes" id="UP000250043"/>
    </source>
</evidence>
<accession>A0A8E2AXT6</accession>
<evidence type="ECO:0000313" key="2">
    <source>
        <dbReference type="EMBL" id="OCH91114.1"/>
    </source>
</evidence>
<feature type="region of interest" description="Disordered" evidence="1">
    <location>
        <begin position="381"/>
        <end position="427"/>
    </location>
</feature>
<dbReference type="AlphaFoldDB" id="A0A8E2AXT6"/>
<feature type="compositionally biased region" description="Low complexity" evidence="1">
    <location>
        <begin position="236"/>
        <end position="260"/>
    </location>
</feature>
<proteinExistence type="predicted"/>
<feature type="compositionally biased region" description="Basic and acidic residues" evidence="1">
    <location>
        <begin position="383"/>
        <end position="398"/>
    </location>
</feature>
<keyword evidence="3" id="KW-1185">Reference proteome</keyword>
<feature type="region of interest" description="Disordered" evidence="1">
    <location>
        <begin position="138"/>
        <end position="182"/>
    </location>
</feature>
<feature type="region of interest" description="Disordered" evidence="1">
    <location>
        <begin position="236"/>
        <end position="278"/>
    </location>
</feature>
<organism evidence="2 3">
    <name type="scientific">Obba rivulosa</name>
    <dbReference type="NCBI Taxonomy" id="1052685"/>
    <lineage>
        <taxon>Eukaryota</taxon>
        <taxon>Fungi</taxon>
        <taxon>Dikarya</taxon>
        <taxon>Basidiomycota</taxon>
        <taxon>Agaricomycotina</taxon>
        <taxon>Agaricomycetes</taxon>
        <taxon>Polyporales</taxon>
        <taxon>Gelatoporiaceae</taxon>
        <taxon>Obba</taxon>
    </lineage>
</organism>
<reference evidence="2 3" key="1">
    <citation type="submission" date="2016-07" db="EMBL/GenBank/DDBJ databases">
        <title>Draft genome of the white-rot fungus Obba rivulosa 3A-2.</title>
        <authorList>
            <consortium name="DOE Joint Genome Institute"/>
            <person name="Miettinen O."/>
            <person name="Riley R."/>
            <person name="Acob R."/>
            <person name="Barry K."/>
            <person name="Cullen D."/>
            <person name="De Vries R."/>
            <person name="Hainaut M."/>
            <person name="Hatakka A."/>
            <person name="Henrissat B."/>
            <person name="Hilden K."/>
            <person name="Kuo R."/>
            <person name="Labutti K."/>
            <person name="Lipzen A."/>
            <person name="Makela M.R."/>
            <person name="Sandor L."/>
            <person name="Spatafora J.W."/>
            <person name="Grigoriev I.V."/>
            <person name="Hibbett D.S."/>
        </authorList>
    </citation>
    <scope>NUCLEOTIDE SEQUENCE [LARGE SCALE GENOMIC DNA]</scope>
    <source>
        <strain evidence="2 3">3A-2</strain>
    </source>
</reference>
<dbReference type="OrthoDB" id="2754671at2759"/>
<sequence length="427" mass="46439">MDAASSLLTPFHIRTNVPRSKTSTDVRRSHANKPSAPIAIPRRNTAHPPPSSPIRANPASPDLLFDFDISVSPRGVTEGEQPFLQQRGRLLFSRQQAFGYAPFAMDSDAKDTGEETKIPYQNEPFLYSIPKFLLNSPPPPLSHLRTRSSPHPVNRRRGDADDDDERQAHRTATESILDGPKRSIAVNSRSTSQPLAEVLAISERAPSPEGERLLTSAFQRSVMSISSISGSAYTSTSFSTSSISCPSSPTSPITFRIPSSSPSPPPSQAHQSQPARPVVSKKLTGVPTCGQIVHPASVAAPVLSFDVAQAEPPQRSPSPVSRISARGRSPYPRPPLRTRRSSSVGSPACAVRRAGTILGTGRVVSMWAGDRDRSVLPVLSNEELERSLEKDRCERAKPESPSGEAEGVTAEVEERGRKRDRTRERRF</sequence>